<dbReference type="InterPro" id="IPR012337">
    <property type="entry name" value="RNaseH-like_sf"/>
</dbReference>
<dbReference type="InterPro" id="IPR025668">
    <property type="entry name" value="Tnp_DDE_dom"/>
</dbReference>
<sequence length="461" mass="48629">MRVGAPDASLTPVSGVVAVAELVGRLGVATALDDAVGAIKQRERGLSAGQFLVAVAQAQMCGAQFWTGLDRRRADLAGEALSAVATPASTTAVQLAGRFGPAQVAGIEEGIGEIVGRVVGLLPAGRRAVLQAGGATIDLDGTDVECYGAKKEGIAYSYKGARAGRPHVATWAEAGLVTAADLLAWDEDPRPGAGSLIERSVAALRAAGVSVRPRVRGDVGYFAKDIAAAAVAAGCDFSLGVTRNPAVWRAVAAVPDTAWRKAKRMQGAQVAVCDYAPAGWPPGTTCVVRRVTVRAADVSTDPRARRRRTIPKDQLALALDGLVSHVYAYSFIATNLNVSTPARAVAVEAWHRMRTDIEDRIRDAKHGAALRHLPSASRAANTVWMWGALLAVNLSAWLQELAGLDGGDGRGRAHLGTLRHQLLTVPARLVRHAGHITLRLPPDQQRLAEVLPRLRRLPIWT</sequence>
<evidence type="ECO:0000313" key="2">
    <source>
        <dbReference type="EMBL" id="GAA4264233.1"/>
    </source>
</evidence>
<evidence type="ECO:0000259" key="1">
    <source>
        <dbReference type="Pfam" id="PF13701"/>
    </source>
</evidence>
<feature type="domain" description="Transposase DDE" evidence="1">
    <location>
        <begin position="135"/>
        <end position="458"/>
    </location>
</feature>
<comment type="caution">
    <text evidence="2">The sequence shown here is derived from an EMBL/GenBank/DDBJ whole genome shotgun (WGS) entry which is preliminary data.</text>
</comment>
<organism evidence="2 3">
    <name type="scientific">Dactylosporangium darangshiense</name>
    <dbReference type="NCBI Taxonomy" id="579108"/>
    <lineage>
        <taxon>Bacteria</taxon>
        <taxon>Bacillati</taxon>
        <taxon>Actinomycetota</taxon>
        <taxon>Actinomycetes</taxon>
        <taxon>Micromonosporales</taxon>
        <taxon>Micromonosporaceae</taxon>
        <taxon>Dactylosporangium</taxon>
    </lineage>
</organism>
<gene>
    <name evidence="2" type="ORF">GCM10022255_115970</name>
</gene>
<dbReference type="Proteomes" id="UP001500620">
    <property type="component" value="Unassembled WGS sequence"/>
</dbReference>
<dbReference type="RefSeq" id="WP_345144731.1">
    <property type="nucleotide sequence ID" value="NZ_BAABAT010000117.1"/>
</dbReference>
<accession>A0ABP8DW57</accession>
<dbReference type="InterPro" id="IPR047960">
    <property type="entry name" value="Transpos_IS1380"/>
</dbReference>
<dbReference type="SUPFAM" id="SSF53098">
    <property type="entry name" value="Ribonuclease H-like"/>
    <property type="match status" value="1"/>
</dbReference>
<dbReference type="EMBL" id="BAABAT010000117">
    <property type="protein sequence ID" value="GAA4264233.1"/>
    <property type="molecule type" value="Genomic_DNA"/>
</dbReference>
<proteinExistence type="predicted"/>
<dbReference type="Pfam" id="PF13701">
    <property type="entry name" value="DDE_Tnp_1_4"/>
    <property type="match status" value="1"/>
</dbReference>
<evidence type="ECO:0000313" key="3">
    <source>
        <dbReference type="Proteomes" id="UP001500620"/>
    </source>
</evidence>
<keyword evidence="3" id="KW-1185">Reference proteome</keyword>
<dbReference type="NCBIfam" id="NF033539">
    <property type="entry name" value="transpos_IS1380"/>
    <property type="match status" value="1"/>
</dbReference>
<reference evidence="3" key="1">
    <citation type="journal article" date="2019" name="Int. J. Syst. Evol. Microbiol.">
        <title>The Global Catalogue of Microorganisms (GCM) 10K type strain sequencing project: providing services to taxonomists for standard genome sequencing and annotation.</title>
        <authorList>
            <consortium name="The Broad Institute Genomics Platform"/>
            <consortium name="The Broad Institute Genome Sequencing Center for Infectious Disease"/>
            <person name="Wu L."/>
            <person name="Ma J."/>
        </authorList>
    </citation>
    <scope>NUCLEOTIDE SEQUENCE [LARGE SCALE GENOMIC DNA]</scope>
    <source>
        <strain evidence="3">JCM 17441</strain>
    </source>
</reference>
<name>A0ABP8DW57_9ACTN</name>
<protein>
    <recommendedName>
        <fullName evidence="1">Transposase DDE domain-containing protein</fullName>
    </recommendedName>
</protein>